<dbReference type="GO" id="GO:0050661">
    <property type="term" value="F:NADP binding"/>
    <property type="evidence" value="ECO:0007669"/>
    <property type="project" value="InterPro"/>
</dbReference>
<dbReference type="RefSeq" id="WP_094486566.1">
    <property type="nucleotide sequence ID" value="NZ_NOXX01000201.1"/>
</dbReference>
<evidence type="ECO:0000313" key="4">
    <source>
        <dbReference type="Proteomes" id="UP000216035"/>
    </source>
</evidence>
<keyword evidence="4" id="KW-1185">Reference proteome</keyword>
<evidence type="ECO:0000259" key="2">
    <source>
        <dbReference type="Pfam" id="PF01494"/>
    </source>
</evidence>
<feature type="domain" description="NADH:flavin oxidoreductase/NADH oxidase N-terminal" evidence="1">
    <location>
        <begin position="387"/>
        <end position="702"/>
    </location>
</feature>
<reference evidence="3 4" key="1">
    <citation type="submission" date="2017-07" db="EMBL/GenBank/DDBJ databases">
        <title>Flavobacterium cyanobacteriorum sp. nov., isolated from cyanobacterial aggregates in a eutrophic lake.</title>
        <authorList>
            <person name="Cai H."/>
        </authorList>
    </citation>
    <scope>NUCLEOTIDE SEQUENCE [LARGE SCALE GENOMIC DNA]</scope>
    <source>
        <strain evidence="3 4">TH167</strain>
    </source>
</reference>
<dbReference type="GO" id="GO:0071949">
    <property type="term" value="F:FAD binding"/>
    <property type="evidence" value="ECO:0007669"/>
    <property type="project" value="InterPro"/>
</dbReference>
<dbReference type="PANTHER" id="PTHR43303:SF3">
    <property type="entry name" value="BLR3436 PROTEIN"/>
    <property type="match status" value="1"/>
</dbReference>
<dbReference type="Gene3D" id="3.50.50.60">
    <property type="entry name" value="FAD/NAD(P)-binding domain"/>
    <property type="match status" value="1"/>
</dbReference>
<dbReference type="InterPro" id="IPR013785">
    <property type="entry name" value="Aldolase_TIM"/>
</dbReference>
<accession>A0A255ZQB2</accession>
<proteinExistence type="predicted"/>
<dbReference type="SUPFAM" id="SSF51905">
    <property type="entry name" value="FAD/NAD(P)-binding domain"/>
    <property type="match status" value="1"/>
</dbReference>
<dbReference type="GO" id="GO:0003959">
    <property type="term" value="F:NADPH dehydrogenase activity"/>
    <property type="evidence" value="ECO:0007669"/>
    <property type="project" value="InterPro"/>
</dbReference>
<name>A0A255ZQB2_9FLAO</name>
<organism evidence="3 4">
    <name type="scientific">Flavobacterium aurantiibacter</name>
    <dbReference type="NCBI Taxonomy" id="2023067"/>
    <lineage>
        <taxon>Bacteria</taxon>
        <taxon>Pseudomonadati</taxon>
        <taxon>Bacteroidota</taxon>
        <taxon>Flavobacteriia</taxon>
        <taxon>Flavobacteriales</taxon>
        <taxon>Flavobacteriaceae</taxon>
        <taxon>Flavobacterium</taxon>
    </lineage>
</organism>
<dbReference type="EMBL" id="NOXX01000201">
    <property type="protein sequence ID" value="OYQ43599.1"/>
    <property type="molecule type" value="Genomic_DNA"/>
</dbReference>
<dbReference type="PANTHER" id="PTHR43303">
    <property type="entry name" value="NADPH DEHYDROGENASE C23G7.10C-RELATED"/>
    <property type="match status" value="1"/>
</dbReference>
<gene>
    <name evidence="3" type="ORF">CHX27_09655</name>
</gene>
<dbReference type="Gene3D" id="3.20.20.70">
    <property type="entry name" value="Aldolase class I"/>
    <property type="match status" value="1"/>
</dbReference>
<dbReference type="GO" id="GO:0010181">
    <property type="term" value="F:FMN binding"/>
    <property type="evidence" value="ECO:0007669"/>
    <property type="project" value="InterPro"/>
</dbReference>
<dbReference type="SUPFAM" id="SSF51395">
    <property type="entry name" value="FMN-linked oxidoreductases"/>
    <property type="match status" value="1"/>
</dbReference>
<protein>
    <submittedName>
        <fullName evidence="3">Oxidoreductase</fullName>
    </submittedName>
</protein>
<dbReference type="Pfam" id="PF01494">
    <property type="entry name" value="FAD_binding_3"/>
    <property type="match status" value="1"/>
</dbReference>
<evidence type="ECO:0000313" key="3">
    <source>
        <dbReference type="EMBL" id="OYQ43599.1"/>
    </source>
</evidence>
<dbReference type="InterPro" id="IPR001155">
    <property type="entry name" value="OxRdtase_FMN_N"/>
</dbReference>
<dbReference type="OrthoDB" id="9772736at2"/>
<feature type="domain" description="FAD-binding" evidence="2">
    <location>
        <begin position="4"/>
        <end position="319"/>
    </location>
</feature>
<dbReference type="Proteomes" id="UP000216035">
    <property type="component" value="Unassembled WGS sequence"/>
</dbReference>
<dbReference type="InterPro" id="IPR036188">
    <property type="entry name" value="FAD/NAD-bd_sf"/>
</dbReference>
<dbReference type="InterPro" id="IPR044152">
    <property type="entry name" value="YqjM-like"/>
</dbReference>
<dbReference type="AlphaFoldDB" id="A0A255ZQB2"/>
<comment type="caution">
    <text evidence="3">The sequence shown here is derived from an EMBL/GenBank/DDBJ whole genome shotgun (WGS) entry which is preliminary data.</text>
</comment>
<evidence type="ECO:0000259" key="1">
    <source>
        <dbReference type="Pfam" id="PF00724"/>
    </source>
</evidence>
<dbReference type="InterPro" id="IPR002938">
    <property type="entry name" value="FAD-bd"/>
</dbReference>
<sequence>MKIAVIGGGPGGLYFSILLKKQQPTFEISVFEQNKADDSFGFGVVFSDETLSEFLQKDQKSYDLIKNSFAYWDDLDVVLNGKSVRISGNGFCGCSRKTLLKLLQQRALEEGVNLHFETSIEPDTAVLAYDLIVAADGIGSKFRTQFSETFKTEVTLHSNRFVWMGSTKPLDAFAYFFRTTAHGAIVAHAYQYEAGKSTWIFECSETTWKNAGFDKLDEAQTVAVLQDLFAEELDGHGLLTNKSIWRQFPEVHNQNWHHNNIVLLGDSKATAHFSIGSGTKLAMESAIALAEAVQTHQTNLPEVYTQYEQNRRKRVEAIQHAAVVSLKWFESMDLQVKKPFEAFAMAVMTRAKKVTYENLRIRDRKFTDFVAQAFAQKNVASISSPAFQPFKINGCTLSNRIAMSAMGQYCAENGLPNDWHFQHYTSRALQGLGLIITEATAVSAGSRIAETCTGIYNSEQQESWQNINRFIHENSDTKIWIQLAHAGRKSVIEPVGPSAIAFHENGKTPEILYESDIERITNDFVAAAERAVSAGFDGIEIQMHHGFLLGSFISLLTNLRNDDYGGSIENRMRFPIHVLKAIRTVVAKDFPISVRISATDWHPEGVSKSDIQTFVSTLKENGADIINVSTGNTHAQQQVKVTPMWQVPYSDEIRNACNVKTITAGEITDIDQINTILLAEKADLIALGKPLLLNPGFVMKAAAYEGVTLNKIPKAYQRSWDSLLKTTQFERIQLERMKQALKPKSHKPQ</sequence>
<dbReference type="Gene3D" id="3.30.9.20">
    <property type="match status" value="1"/>
</dbReference>
<dbReference type="Pfam" id="PF00724">
    <property type="entry name" value="Oxidored_FMN"/>
    <property type="match status" value="1"/>
</dbReference>